<dbReference type="GO" id="GO:0016705">
    <property type="term" value="F:oxidoreductase activity, acting on paired donors, with incorporation or reduction of molecular oxygen"/>
    <property type="evidence" value="ECO:0007669"/>
    <property type="project" value="InterPro"/>
</dbReference>
<dbReference type="Proteomes" id="UP000299794">
    <property type="component" value="Unassembled WGS sequence"/>
</dbReference>
<organism evidence="5 6">
    <name type="scientific">Planktothrix agardhii CCAP 1459/11A</name>
    <dbReference type="NCBI Taxonomy" id="282420"/>
    <lineage>
        <taxon>Bacteria</taxon>
        <taxon>Bacillati</taxon>
        <taxon>Cyanobacteriota</taxon>
        <taxon>Cyanophyceae</taxon>
        <taxon>Oscillatoriophycideae</taxon>
        <taxon>Oscillatoriales</taxon>
        <taxon>Microcoleaceae</taxon>
        <taxon>Planktothrix</taxon>
    </lineage>
</organism>
<dbReference type="PROSITE" id="PS00086">
    <property type="entry name" value="CYTOCHROME_P450"/>
    <property type="match status" value="1"/>
</dbReference>
<evidence type="ECO:0000256" key="1">
    <source>
        <dbReference type="ARBA" id="ARBA00001971"/>
    </source>
</evidence>
<dbReference type="PANTHER" id="PTHR24305">
    <property type="entry name" value="CYTOCHROME P450"/>
    <property type="match status" value="1"/>
</dbReference>
<dbReference type="InterPro" id="IPR017972">
    <property type="entry name" value="Cyt_P450_CS"/>
</dbReference>
<keyword evidence="4" id="KW-0560">Oxidoreductase</keyword>
<dbReference type="AlphaFoldDB" id="A0A4P5ZWP3"/>
<gene>
    <name evidence="5" type="ORF">PA905_08510</name>
</gene>
<dbReference type="InterPro" id="IPR036396">
    <property type="entry name" value="Cyt_P450_sf"/>
</dbReference>
<evidence type="ECO:0000256" key="4">
    <source>
        <dbReference type="RuleBase" id="RU000461"/>
    </source>
</evidence>
<keyword evidence="3 4" id="KW-0479">Metal-binding</keyword>
<dbReference type="RefSeq" id="WP_026786075.1">
    <property type="nucleotide sequence ID" value="NZ_BJCD01000031.1"/>
</dbReference>
<protein>
    <submittedName>
        <fullName evidence="5">Cytochrome P450</fullName>
    </submittedName>
</protein>
<dbReference type="SUPFAM" id="SSF48264">
    <property type="entry name" value="Cytochrome P450"/>
    <property type="match status" value="1"/>
</dbReference>
<proteinExistence type="inferred from homology"/>
<evidence type="ECO:0000313" key="5">
    <source>
        <dbReference type="EMBL" id="GDZ93017.1"/>
    </source>
</evidence>
<comment type="similarity">
    <text evidence="2 4">Belongs to the cytochrome P450 family.</text>
</comment>
<sequence length="467" mass="53153">MVNAQLPNGPQTHPWLQTLEWMKDPLGFMDKYTQKYGDMFTVTVGPVFKPQVFISDSQAIQQILTTDPQQLDSGLEAGVTSPLLGSHSLLCLAGKPHQRQRKLLIPPFHGERMRNYSQVIIEITNKVTQHWYSGESFTLLPTMQAISFEVILKTVFGLKSGERYDKIKELLLEIMNPKNPLTQTLAFLFPALQRDLGSWSPWGHFLELKKQLDQAIYVEIAERRENFDATRTDILSMMLLALDEAGQPMSDEEIRDELITLLVAGHETTATSLAWALYWIHRFPEIKEKLLQELGTLEDVTDATGVMKLPYLNAVCQETLRIYPVAMLMLSRLVKSPLKIGGYEFQPGTLLVPSIYSIHHREDLYPNPKQFNPERFLDRQYAAHEYIPFGGGNRRCIGMAFAWFEMKLVLATLLSQWKLELTTEEFPKPERRRALLGMSESVKLLVKGKRSPSELLSENSNSVAAGS</sequence>
<evidence type="ECO:0000256" key="2">
    <source>
        <dbReference type="ARBA" id="ARBA00010617"/>
    </source>
</evidence>
<dbReference type="GO" id="GO:0020037">
    <property type="term" value="F:heme binding"/>
    <property type="evidence" value="ECO:0007669"/>
    <property type="project" value="InterPro"/>
</dbReference>
<dbReference type="Pfam" id="PF00067">
    <property type="entry name" value="p450"/>
    <property type="match status" value="1"/>
</dbReference>
<dbReference type="PANTHER" id="PTHR24305:SF166">
    <property type="entry name" value="CYTOCHROME P450 12A4, MITOCHONDRIAL-RELATED"/>
    <property type="match status" value="1"/>
</dbReference>
<dbReference type="GO" id="GO:0004497">
    <property type="term" value="F:monooxygenase activity"/>
    <property type="evidence" value="ECO:0007669"/>
    <property type="project" value="UniProtKB-KW"/>
</dbReference>
<dbReference type="InterPro" id="IPR050121">
    <property type="entry name" value="Cytochrome_P450_monoxygenase"/>
</dbReference>
<evidence type="ECO:0000256" key="3">
    <source>
        <dbReference type="PIRSR" id="PIRSR602401-1"/>
    </source>
</evidence>
<reference evidence="6" key="1">
    <citation type="submission" date="2019-02" db="EMBL/GenBank/DDBJ databases">
        <title>Draft genome sequence of Planktothrix agardhii NIES-905.</title>
        <authorList>
            <person name="Yamaguchi H."/>
            <person name="Suzuki S."/>
            <person name="Kawachi M."/>
        </authorList>
    </citation>
    <scope>NUCLEOTIDE SEQUENCE [LARGE SCALE GENOMIC DNA]</scope>
    <source>
        <strain evidence="6">CCAP 1459/11A</strain>
    </source>
</reference>
<keyword evidence="3 4" id="KW-0408">Iron</keyword>
<accession>A0A4P5ZWP3</accession>
<feature type="binding site" description="axial binding residue" evidence="3">
    <location>
        <position position="396"/>
    </location>
    <ligand>
        <name>heme</name>
        <dbReference type="ChEBI" id="CHEBI:30413"/>
    </ligand>
    <ligandPart>
        <name>Fe</name>
        <dbReference type="ChEBI" id="CHEBI:18248"/>
    </ligandPart>
</feature>
<dbReference type="CDD" id="cd11053">
    <property type="entry name" value="CYP110-like"/>
    <property type="match status" value="1"/>
</dbReference>
<name>A0A4P5ZWP3_PLAAG</name>
<dbReference type="InterPro" id="IPR001128">
    <property type="entry name" value="Cyt_P450"/>
</dbReference>
<dbReference type="PRINTS" id="PR00385">
    <property type="entry name" value="P450"/>
</dbReference>
<dbReference type="GO" id="GO:0005506">
    <property type="term" value="F:iron ion binding"/>
    <property type="evidence" value="ECO:0007669"/>
    <property type="project" value="InterPro"/>
</dbReference>
<evidence type="ECO:0000313" key="6">
    <source>
        <dbReference type="Proteomes" id="UP000299794"/>
    </source>
</evidence>
<keyword evidence="3 4" id="KW-0349">Heme</keyword>
<dbReference type="Gene3D" id="1.10.630.10">
    <property type="entry name" value="Cytochrome P450"/>
    <property type="match status" value="1"/>
</dbReference>
<comment type="cofactor">
    <cofactor evidence="1 3">
        <name>heme</name>
        <dbReference type="ChEBI" id="CHEBI:30413"/>
    </cofactor>
</comment>
<comment type="caution">
    <text evidence="5">The sequence shown here is derived from an EMBL/GenBank/DDBJ whole genome shotgun (WGS) entry which is preliminary data.</text>
</comment>
<dbReference type="PRINTS" id="PR00463">
    <property type="entry name" value="EP450I"/>
</dbReference>
<dbReference type="InterPro" id="IPR002401">
    <property type="entry name" value="Cyt_P450_E_grp-I"/>
</dbReference>
<dbReference type="EMBL" id="BJCD01000031">
    <property type="protein sequence ID" value="GDZ93017.1"/>
    <property type="molecule type" value="Genomic_DNA"/>
</dbReference>
<keyword evidence="4" id="KW-0503">Monooxygenase</keyword>